<dbReference type="GO" id="GO:0008836">
    <property type="term" value="F:diaminopimelate decarboxylase activity"/>
    <property type="evidence" value="ECO:0007669"/>
    <property type="project" value="UniProtKB-EC"/>
</dbReference>
<keyword evidence="6" id="KW-0210">Decarboxylase</keyword>
<sequence>MASSRPVDRWIVLKFGGTSVSRRHRWNTIGDLAGKRAEEIGGRALVVVSALSGVTNELTAIAEGAADSAARVDALVTRHGAFLEELELGQEVLAERLAALRGLLQDPRAAGRPLDWQAEVLAQGELLSSTLGAAYLRSRGLDVGWMDARHWLQALPPSPNQSAWSQRLSVNCQGQGGEDFGSRFDAQPTRLLVTQGFIARHGDGGTAILGRGGSDTSAAYFGALLGARGVEIWTDVPGMFSANPKDVPDARLLTRLDYYEAQEIATTGAKVLHPRAIKPCRDAGVPMAIRDTGRPDMPGTRIDGSAEPVPGVKAISRRNGIVLVSMEGIGMWQQVGFLADVFALFKQHGLSVDLIGSAETNVTVSLDPSENLVSTDVLAALSADLAQVCKVKVIVPCAAITLVGRGMRSLLYKLSDVWATFGRERVHMISQSSNDLNLTFVIDEADADGLLPILHGELIDSGAMPVYDAQVFGPRWREIIGSVRPRATPWWRAPAARSRLLALAAQGTPAYAYDLATVRERARQLKAVAAIDRYFYAIKANPHPHILRALAEEGFGLECVSQGELERVFAAVPGIDPAQVLFTPSFAPIDEYRAALARGVNLTVDNVELLQHWPEVFRGRALWLRIDLGHGDGHHRKVNTGGKEAKFGLSAQRVEEFLEQARALDIRIGGIHAHLGSGVENSGHWQQMVDELAGFARRIGSVEVLDIGGGLPVPYSDDDEPFDLDAWGRGLAAVKAVHPAFQLAIEPGRFLVAECGVLLAHATQVVEKDGARRVGLDAGMNALLRPALYDAWHDIANLSRLDQACDADVGVVGPICESSDVFAQRVKLPRATAPGDVMLVADAGAYGFSMASTYNLRALPREEVLP</sequence>
<dbReference type="PRINTS" id="PR01179">
    <property type="entry name" value="ODADCRBXLASE"/>
</dbReference>
<dbReference type="Gene3D" id="1.20.120.1320">
    <property type="entry name" value="Aspartokinase, catalytic domain"/>
    <property type="match status" value="1"/>
</dbReference>
<name>A0ABT0SDJ6_9GAMM</name>
<evidence type="ECO:0000256" key="3">
    <source>
        <dbReference type="ARBA" id="ARBA00022679"/>
    </source>
</evidence>
<dbReference type="Gene3D" id="3.30.70.260">
    <property type="match status" value="2"/>
</dbReference>
<dbReference type="Proteomes" id="UP001431235">
    <property type="component" value="Unassembled WGS sequence"/>
</dbReference>
<dbReference type="InterPro" id="IPR036393">
    <property type="entry name" value="AceGlu_kinase-like_sf"/>
</dbReference>
<dbReference type="InterPro" id="IPR022644">
    <property type="entry name" value="De-COase2_N"/>
</dbReference>
<keyword evidence="7" id="KW-0067">ATP-binding</keyword>
<evidence type="ECO:0000256" key="5">
    <source>
        <dbReference type="ARBA" id="ARBA00022777"/>
    </source>
</evidence>
<evidence type="ECO:0000256" key="11">
    <source>
        <dbReference type="RuleBase" id="RU004249"/>
    </source>
</evidence>
<dbReference type="EC" id="4.1.1.20" evidence="10"/>
<accession>A0ABT0SDJ6</accession>
<dbReference type="RefSeq" id="WP_250061388.1">
    <property type="nucleotide sequence ID" value="NZ_JAIKTS010000001.1"/>
</dbReference>
<dbReference type="InterPro" id="IPR001048">
    <property type="entry name" value="Asp/Glu/Uridylate_kinase"/>
</dbReference>
<dbReference type="SUPFAM" id="SSF53633">
    <property type="entry name" value="Carbamate kinase-like"/>
    <property type="match status" value="1"/>
</dbReference>
<dbReference type="Gene3D" id="3.40.1160.10">
    <property type="entry name" value="Acetylglutamate kinase-like"/>
    <property type="match status" value="1"/>
</dbReference>
<dbReference type="Pfam" id="PF00696">
    <property type="entry name" value="AA_kinase"/>
    <property type="match status" value="1"/>
</dbReference>
<dbReference type="PRINTS" id="PR01181">
    <property type="entry name" value="DAPDCRBXLASE"/>
</dbReference>
<evidence type="ECO:0000256" key="7">
    <source>
        <dbReference type="ARBA" id="ARBA00022840"/>
    </source>
</evidence>
<dbReference type="Pfam" id="PF02784">
    <property type="entry name" value="Orn_Arg_deC_N"/>
    <property type="match status" value="1"/>
</dbReference>
<comment type="pathway">
    <text evidence="11">Amino-acid biosynthesis; L-threonine biosynthesis; L-threonine from L-aspartate: step 1/5.</text>
</comment>
<dbReference type="InterPro" id="IPR029066">
    <property type="entry name" value="PLP-binding_barrel"/>
</dbReference>
<keyword evidence="11" id="KW-0028">Amino-acid biosynthesis</keyword>
<dbReference type="PROSITE" id="PS51671">
    <property type="entry name" value="ACT"/>
    <property type="match status" value="1"/>
</dbReference>
<dbReference type="InterPro" id="IPR022657">
    <property type="entry name" value="De-COase2_CS"/>
</dbReference>
<dbReference type="CDD" id="cd04935">
    <property type="entry name" value="ACT_AKiii-DAPDC_1"/>
    <property type="match status" value="1"/>
</dbReference>
<evidence type="ECO:0000313" key="14">
    <source>
        <dbReference type="Proteomes" id="UP001431235"/>
    </source>
</evidence>
<dbReference type="NCBIfam" id="NF006515">
    <property type="entry name" value="PRK08961.1"/>
    <property type="match status" value="1"/>
</dbReference>
<evidence type="ECO:0000256" key="8">
    <source>
        <dbReference type="ARBA" id="ARBA00022898"/>
    </source>
</evidence>
<protein>
    <recommendedName>
        <fullName evidence="10">Diaminopimelate decarboxylase</fullName>
        <ecNumber evidence="10">4.1.1.20</ecNumber>
    </recommendedName>
</protein>
<dbReference type="InterPro" id="IPR011246">
    <property type="entry name" value="DAP_dec_asp_kin"/>
</dbReference>
<keyword evidence="5 13" id="KW-0418">Kinase</keyword>
<dbReference type="SUPFAM" id="SSF55021">
    <property type="entry name" value="ACT-like"/>
    <property type="match status" value="2"/>
</dbReference>
<evidence type="ECO:0000256" key="4">
    <source>
        <dbReference type="ARBA" id="ARBA00022741"/>
    </source>
</evidence>
<reference evidence="13 14" key="1">
    <citation type="submission" date="2021-08" db="EMBL/GenBank/DDBJ databases">
        <title>Novel members of of the genus Stenotrophomonas from differernt environment.</title>
        <authorList>
            <person name="Deng Y."/>
        </authorList>
    </citation>
    <scope>NUCLEOTIDE SEQUENCE [LARGE SCALE GENOMIC DNA]</scope>
    <source>
        <strain evidence="13 14">CPCC 101365</strain>
    </source>
</reference>
<comment type="caution">
    <text evidence="13">The sequence shown here is derived from an EMBL/GenBank/DDBJ whole genome shotgun (WGS) entry which is preliminary data.</text>
</comment>
<organism evidence="13 14">
    <name type="scientific">Stenotrophomonas mori</name>
    <dbReference type="NCBI Taxonomy" id="2871096"/>
    <lineage>
        <taxon>Bacteria</taxon>
        <taxon>Pseudomonadati</taxon>
        <taxon>Pseudomonadota</taxon>
        <taxon>Gammaproteobacteria</taxon>
        <taxon>Lysobacterales</taxon>
        <taxon>Lysobacteraceae</taxon>
        <taxon>Stenotrophomonas</taxon>
    </lineage>
</organism>
<dbReference type="SUPFAM" id="SSF50621">
    <property type="entry name" value="Alanine racemase C-terminal domain-like"/>
    <property type="match status" value="1"/>
</dbReference>
<evidence type="ECO:0000313" key="13">
    <source>
        <dbReference type="EMBL" id="MCL7713386.1"/>
    </source>
</evidence>
<dbReference type="InterPro" id="IPR000183">
    <property type="entry name" value="Orn/DAP/Arg_de-COase"/>
</dbReference>
<dbReference type="PROSITE" id="PS00878">
    <property type="entry name" value="ODR_DC_2_1"/>
    <property type="match status" value="1"/>
</dbReference>
<gene>
    <name evidence="13" type="ORF">K5L01_01755</name>
</gene>
<dbReference type="NCBIfam" id="TIGR00657">
    <property type="entry name" value="asp_kinases"/>
    <property type="match status" value="1"/>
</dbReference>
<evidence type="ECO:0000256" key="9">
    <source>
        <dbReference type="ARBA" id="ARBA00023239"/>
    </source>
</evidence>
<keyword evidence="9 13" id="KW-0456">Lyase</keyword>
<dbReference type="InterPro" id="IPR042199">
    <property type="entry name" value="AsparK_Bifunc_asparK/hSer_DH"/>
</dbReference>
<dbReference type="PIRSF" id="PIRSF036459">
    <property type="entry name" value="DAP_dec_asp_kin"/>
    <property type="match status" value="1"/>
</dbReference>
<dbReference type="Gene3D" id="3.20.20.10">
    <property type="entry name" value="Alanine racemase"/>
    <property type="match status" value="1"/>
</dbReference>
<dbReference type="InterPro" id="IPR002912">
    <property type="entry name" value="ACT_dom"/>
</dbReference>
<dbReference type="InterPro" id="IPR045865">
    <property type="entry name" value="ACT-like_dom_sf"/>
</dbReference>
<dbReference type="NCBIfam" id="TIGR01048">
    <property type="entry name" value="lysA"/>
    <property type="match status" value="1"/>
</dbReference>
<dbReference type="InterPro" id="IPR022653">
    <property type="entry name" value="De-COase2_pyr-phos_BS"/>
</dbReference>
<evidence type="ECO:0000256" key="2">
    <source>
        <dbReference type="ARBA" id="ARBA00004766"/>
    </source>
</evidence>
<dbReference type="InterPro" id="IPR002986">
    <property type="entry name" value="DAP_deCOOHase_LysA"/>
</dbReference>
<evidence type="ECO:0000256" key="1">
    <source>
        <dbReference type="ARBA" id="ARBA00001933"/>
    </source>
</evidence>
<comment type="pathway">
    <text evidence="11">Amino-acid biosynthesis; L-methionine biosynthesis via de novo pathway; L-homoserine from L-aspartate: step 1/3.</text>
</comment>
<dbReference type="PROSITE" id="PS00324">
    <property type="entry name" value="ASPARTOKINASE"/>
    <property type="match status" value="1"/>
</dbReference>
<dbReference type="GO" id="GO:0004072">
    <property type="term" value="F:aspartate kinase activity"/>
    <property type="evidence" value="ECO:0007669"/>
    <property type="project" value="UniProtKB-EC"/>
</dbReference>
<dbReference type="EMBL" id="JAIKTS010000001">
    <property type="protein sequence ID" value="MCL7713386.1"/>
    <property type="molecule type" value="Genomic_DNA"/>
</dbReference>
<keyword evidence="3 13" id="KW-0808">Transferase</keyword>
<dbReference type="PROSITE" id="PS00879">
    <property type="entry name" value="ODR_DC_2_2"/>
    <property type="match status" value="1"/>
</dbReference>
<dbReference type="Gene3D" id="2.40.37.10">
    <property type="entry name" value="Lyase, Ornithine Decarboxylase, Chain A, domain 1"/>
    <property type="match status" value="1"/>
</dbReference>
<dbReference type="SUPFAM" id="SSF51419">
    <property type="entry name" value="PLP-binding barrel"/>
    <property type="match status" value="1"/>
</dbReference>
<keyword evidence="14" id="KW-1185">Reference proteome</keyword>
<feature type="domain" description="ACT" evidence="12">
    <location>
        <begin position="326"/>
        <end position="396"/>
    </location>
</feature>
<comment type="cofactor">
    <cofactor evidence="1">
        <name>pyridoxal 5'-phosphate</name>
        <dbReference type="ChEBI" id="CHEBI:597326"/>
    </cofactor>
</comment>
<dbReference type="InterPro" id="IPR001341">
    <property type="entry name" value="Asp_kinase"/>
</dbReference>
<dbReference type="InterPro" id="IPR009006">
    <property type="entry name" value="Ala_racemase/Decarboxylase_C"/>
</dbReference>
<evidence type="ECO:0000256" key="6">
    <source>
        <dbReference type="ARBA" id="ARBA00022793"/>
    </source>
</evidence>
<dbReference type="InterPro" id="IPR018042">
    <property type="entry name" value="Aspartate_kinase_CS"/>
</dbReference>
<keyword evidence="4" id="KW-0547">Nucleotide-binding</keyword>
<evidence type="ECO:0000259" key="12">
    <source>
        <dbReference type="PROSITE" id="PS51671"/>
    </source>
</evidence>
<comment type="pathway">
    <text evidence="2 11">Amino-acid biosynthesis; L-lysine biosynthesis via DAP pathway; (S)-tetrahydrodipicolinate from L-aspartate: step 1/4.</text>
</comment>
<proteinExistence type="predicted"/>
<dbReference type="PANTHER" id="PTHR43727:SF2">
    <property type="entry name" value="GROUP IV DECARBOXYLASE"/>
    <property type="match status" value="1"/>
</dbReference>
<keyword evidence="8" id="KW-0663">Pyridoxal phosphate</keyword>
<evidence type="ECO:0000256" key="10">
    <source>
        <dbReference type="NCBIfam" id="TIGR01048"/>
    </source>
</evidence>
<dbReference type="PANTHER" id="PTHR43727">
    <property type="entry name" value="DIAMINOPIMELATE DECARBOXYLASE"/>
    <property type="match status" value="1"/>
</dbReference>